<name>A0A5B7GNI5_PORTR</name>
<comment type="caution">
    <text evidence="1">The sequence shown here is derived from an EMBL/GenBank/DDBJ whole genome shotgun (WGS) entry which is preliminary data.</text>
</comment>
<gene>
    <name evidence="1" type="ORF">E2C01_053138</name>
</gene>
<keyword evidence="2" id="KW-1185">Reference proteome</keyword>
<organism evidence="1 2">
    <name type="scientific">Portunus trituberculatus</name>
    <name type="common">Swimming crab</name>
    <name type="synonym">Neptunus trituberculatus</name>
    <dbReference type="NCBI Taxonomy" id="210409"/>
    <lineage>
        <taxon>Eukaryota</taxon>
        <taxon>Metazoa</taxon>
        <taxon>Ecdysozoa</taxon>
        <taxon>Arthropoda</taxon>
        <taxon>Crustacea</taxon>
        <taxon>Multicrustacea</taxon>
        <taxon>Malacostraca</taxon>
        <taxon>Eumalacostraca</taxon>
        <taxon>Eucarida</taxon>
        <taxon>Decapoda</taxon>
        <taxon>Pleocyemata</taxon>
        <taxon>Brachyura</taxon>
        <taxon>Eubrachyura</taxon>
        <taxon>Portunoidea</taxon>
        <taxon>Portunidae</taxon>
        <taxon>Portuninae</taxon>
        <taxon>Portunus</taxon>
    </lineage>
</organism>
<dbReference type="Proteomes" id="UP000324222">
    <property type="component" value="Unassembled WGS sequence"/>
</dbReference>
<dbReference type="AlphaFoldDB" id="A0A5B7GNI5"/>
<reference evidence="1 2" key="1">
    <citation type="submission" date="2019-05" db="EMBL/GenBank/DDBJ databases">
        <title>Another draft genome of Portunus trituberculatus and its Hox gene families provides insights of decapod evolution.</title>
        <authorList>
            <person name="Jeong J.-H."/>
            <person name="Song I."/>
            <person name="Kim S."/>
            <person name="Choi T."/>
            <person name="Kim D."/>
            <person name="Ryu S."/>
            <person name="Kim W."/>
        </authorList>
    </citation>
    <scope>NUCLEOTIDE SEQUENCE [LARGE SCALE GENOMIC DNA]</scope>
    <source>
        <tissue evidence="1">Muscle</tissue>
    </source>
</reference>
<sequence>MSHHKPNFAVVVFVPEGDVSVIPCGWLNKSETYGYWPSFKDVAQRLLHWTDVLTFTLFRLPPAPAWVRLVTLFSLRKCPGPVLLSNRNGL</sequence>
<protein>
    <submittedName>
        <fullName evidence="1">Uncharacterized protein</fullName>
    </submittedName>
</protein>
<accession>A0A5B7GNI5</accession>
<evidence type="ECO:0000313" key="1">
    <source>
        <dbReference type="EMBL" id="MPC59123.1"/>
    </source>
</evidence>
<dbReference type="EMBL" id="VSRR010016276">
    <property type="protein sequence ID" value="MPC59123.1"/>
    <property type="molecule type" value="Genomic_DNA"/>
</dbReference>
<evidence type="ECO:0000313" key="2">
    <source>
        <dbReference type="Proteomes" id="UP000324222"/>
    </source>
</evidence>
<proteinExistence type="predicted"/>